<accession>A0ABM0MKU7</accession>
<dbReference type="Proteomes" id="UP000694865">
    <property type="component" value="Unplaced"/>
</dbReference>
<protein>
    <submittedName>
        <fullName evidence="2">Uncharacterized protein LOC102809010 isoform X1</fullName>
    </submittedName>
</protein>
<dbReference type="RefSeq" id="XP_006820638.1">
    <property type="nucleotide sequence ID" value="XM_006820575.1"/>
</dbReference>
<dbReference type="InterPro" id="IPR012340">
    <property type="entry name" value="NA-bd_OB-fold"/>
</dbReference>
<dbReference type="SUPFAM" id="SSF50249">
    <property type="entry name" value="Nucleic acid-binding proteins"/>
    <property type="match status" value="1"/>
</dbReference>
<dbReference type="GeneID" id="102809010"/>
<gene>
    <name evidence="2" type="primary">LOC102809010</name>
</gene>
<organism evidence="1 2">
    <name type="scientific">Saccoglossus kowalevskii</name>
    <name type="common">Acorn worm</name>
    <dbReference type="NCBI Taxonomy" id="10224"/>
    <lineage>
        <taxon>Eukaryota</taxon>
        <taxon>Metazoa</taxon>
        <taxon>Hemichordata</taxon>
        <taxon>Enteropneusta</taxon>
        <taxon>Harrimaniidae</taxon>
        <taxon>Saccoglossus</taxon>
    </lineage>
</organism>
<proteinExistence type="predicted"/>
<sequence length="124" mass="13802">MVVGPHYKRSLVVLTDGFDRTVEMKLWGKHAESCTLTANEVVLAKPLEVSLFNKNKPSLDTTQDTSIEIEDMNQDENPKPENVKVIAFTDNEILTEDGCALKNDLPFSVKLTITGNAITEVHED</sequence>
<evidence type="ECO:0000313" key="1">
    <source>
        <dbReference type="Proteomes" id="UP000694865"/>
    </source>
</evidence>
<name>A0ABM0MKU7_SACKO</name>
<evidence type="ECO:0000313" key="2">
    <source>
        <dbReference type="RefSeq" id="XP_006820638.1"/>
    </source>
</evidence>
<dbReference type="Gene3D" id="2.40.50.140">
    <property type="entry name" value="Nucleic acid-binding proteins"/>
    <property type="match status" value="1"/>
</dbReference>
<keyword evidence="1" id="KW-1185">Reference proteome</keyword>
<reference evidence="2" key="1">
    <citation type="submission" date="2025-08" db="UniProtKB">
        <authorList>
            <consortium name="RefSeq"/>
        </authorList>
    </citation>
    <scope>IDENTIFICATION</scope>
    <source>
        <tissue evidence="2">Testes</tissue>
    </source>
</reference>